<protein>
    <submittedName>
        <fullName evidence="5">ABC transporter protein in ATPase operon</fullName>
    </submittedName>
    <submittedName>
        <fullName evidence="4">FeS cluster assembly protein</fullName>
    </submittedName>
</protein>
<sequence>MLEIKNLTAVTSEQEITRNQALILKGVNLTLKGGEIQIIMGSNGSGKSTLAKLLAGHPAYNMLHGSIIFRNKKLIRCLPETRARLGLFLGFQYPMEVGGVSSQDFLRLAYHSRYKKKDNILNTSLRFANKILNYVKILDMNSSFLPRPLNQGFSGGEKKKNEILQMAITGCELAILDEIDSGLDVDALKTLSKTILIYQLDSSFNSWFLQTTKSLILITHYQRLLEYIKPDRIQIMKQGKIVCSGKSNLGTIIDRKGYDWLSGVGSGLYLIENINRKKLQILK</sequence>
<evidence type="ECO:0000259" key="3">
    <source>
        <dbReference type="PROSITE" id="PS50893"/>
    </source>
</evidence>
<dbReference type="RefSeq" id="YP_008519817.1">
    <property type="nucleotide sequence ID" value="NC_022261.1"/>
</dbReference>
<dbReference type="Gene3D" id="3.40.50.300">
    <property type="entry name" value="P-loop containing nucleotide triphosphate hydrolases"/>
    <property type="match status" value="1"/>
</dbReference>
<dbReference type="PROSITE" id="PS50893">
    <property type="entry name" value="ABC_TRANSPORTER_2"/>
    <property type="match status" value="1"/>
</dbReference>
<dbReference type="Pfam" id="PF00005">
    <property type="entry name" value="ABC_tran"/>
    <property type="match status" value="1"/>
</dbReference>
<organism evidence="4">
    <name type="scientific">Microchloropsis salina</name>
    <dbReference type="NCBI Taxonomy" id="2511165"/>
    <lineage>
        <taxon>Eukaryota</taxon>
        <taxon>Sar</taxon>
        <taxon>Stramenopiles</taxon>
        <taxon>Ochrophyta</taxon>
        <taxon>Eustigmatophyceae</taxon>
        <taxon>Eustigmatales</taxon>
        <taxon>Monodopsidaceae</taxon>
        <taxon>Microchloropsis</taxon>
    </lineage>
</organism>
<reference evidence="4" key="1">
    <citation type="journal article" date="2013" name="BMC Genomics">
        <title>Nannochloropsis plastid and mitochondrial phylogenomes reveal organelle diversification mechanism and intragenus phylotyping strategy in microalgae.</title>
        <authorList>
            <person name="Wei L."/>
            <person name="Xin Y."/>
            <person name="Wang D."/>
            <person name="Jing X."/>
            <person name="Zhou Q."/>
            <person name="Su X."/>
            <person name="Jia J."/>
            <person name="Ning K."/>
            <person name="Chen F."/>
            <person name="Hu Q."/>
            <person name="Xu J."/>
        </authorList>
    </citation>
    <scope>NUCLEOTIDE SEQUENCE</scope>
    <source>
        <strain evidence="4">CCMP537</strain>
    </source>
</reference>
<dbReference type="PROSITE" id="PS00211">
    <property type="entry name" value="ABC_TRANSPORTER_1"/>
    <property type="match status" value="1"/>
</dbReference>
<dbReference type="EMBL" id="KJ410685">
    <property type="protein sequence ID" value="AHX25468.1"/>
    <property type="molecule type" value="Genomic_DNA"/>
</dbReference>
<evidence type="ECO:0000313" key="5">
    <source>
        <dbReference type="EMBL" id="AHX25468.1"/>
    </source>
</evidence>
<accession>T1RJF2</accession>
<evidence type="ECO:0000313" key="4">
    <source>
        <dbReference type="EMBL" id="AGI99171.1"/>
    </source>
</evidence>
<reference evidence="5" key="2">
    <citation type="journal article" date="2014" name="BMC Genomics">
        <title>A pangenomic analysis of the Nannochloropsis organellar genomes reveals novel genetic variations in key metabolic genes.</title>
        <authorList>
            <person name="Starkenburg S.R."/>
            <person name="Kwon K.J."/>
            <person name="Jha R.K."/>
            <person name="McKay C."/>
            <person name="Jacobs M."/>
            <person name="Chertkov O."/>
            <person name="Twary S."/>
            <person name="Rocap G."/>
            <person name="Cattolico R.A."/>
        </authorList>
    </citation>
    <scope>NUCLEOTIDE SEQUENCE</scope>
    <source>
        <strain evidence="5">CCMP1776</strain>
    </source>
</reference>
<dbReference type="SUPFAM" id="SSF52540">
    <property type="entry name" value="P-loop containing nucleoside triphosphate hydrolases"/>
    <property type="match status" value="1"/>
</dbReference>
<dbReference type="GO" id="GO:0016887">
    <property type="term" value="F:ATP hydrolysis activity"/>
    <property type="evidence" value="ECO:0007669"/>
    <property type="project" value="InterPro"/>
</dbReference>
<dbReference type="InterPro" id="IPR017871">
    <property type="entry name" value="ABC_transporter-like_CS"/>
</dbReference>
<dbReference type="PANTHER" id="PTHR43204:SF1">
    <property type="entry name" value="ABC TRANSPORTER I FAMILY MEMBER 6, CHLOROPLASTIC"/>
    <property type="match status" value="1"/>
</dbReference>
<dbReference type="AlphaFoldDB" id="T1RJF2"/>
<dbReference type="NCBIfam" id="TIGR01978">
    <property type="entry name" value="sufC"/>
    <property type="match status" value="1"/>
</dbReference>
<dbReference type="EMBL" id="KC598088">
    <property type="protein sequence ID" value="AGI99171.1"/>
    <property type="molecule type" value="Genomic_DNA"/>
</dbReference>
<dbReference type="SMART" id="SM00382">
    <property type="entry name" value="AAA"/>
    <property type="match status" value="1"/>
</dbReference>
<dbReference type="GO" id="GO:0005524">
    <property type="term" value="F:ATP binding"/>
    <property type="evidence" value="ECO:0007669"/>
    <property type="project" value="UniProtKB-KW"/>
</dbReference>
<keyword evidence="4" id="KW-0150">Chloroplast</keyword>
<dbReference type="InterPro" id="IPR003439">
    <property type="entry name" value="ABC_transporter-like_ATP-bd"/>
</dbReference>
<proteinExistence type="predicted"/>
<dbReference type="InterPro" id="IPR003593">
    <property type="entry name" value="AAA+_ATPase"/>
</dbReference>
<name>T1RJF2_9STRA</name>
<feature type="domain" description="ABC transporter" evidence="3">
    <location>
        <begin position="2"/>
        <end position="263"/>
    </location>
</feature>
<keyword evidence="2" id="KW-0067">ATP-binding</keyword>
<dbReference type="PANTHER" id="PTHR43204">
    <property type="entry name" value="ABC TRANSPORTER I FAMILY MEMBER 6, CHLOROPLASTIC"/>
    <property type="match status" value="1"/>
</dbReference>
<gene>
    <name evidence="4" type="primary">sufC</name>
    <name evidence="5" type="synonym">ycf16</name>
    <name evidence="5" type="ORF">Nsk00022</name>
</gene>
<evidence type="ECO:0000256" key="2">
    <source>
        <dbReference type="ARBA" id="ARBA00022840"/>
    </source>
</evidence>
<geneLocation type="chloroplast" evidence="4"/>
<dbReference type="GeneID" id="16791820"/>
<dbReference type="InterPro" id="IPR010230">
    <property type="entry name" value="FeS-cluster_ATPase_SufC"/>
</dbReference>
<dbReference type="InterPro" id="IPR027417">
    <property type="entry name" value="P-loop_NTPase"/>
</dbReference>
<keyword evidence="4" id="KW-0934">Plastid</keyword>
<evidence type="ECO:0000256" key="1">
    <source>
        <dbReference type="ARBA" id="ARBA00022741"/>
    </source>
</evidence>
<keyword evidence="1" id="KW-0547">Nucleotide-binding</keyword>